<dbReference type="GO" id="GO:0008297">
    <property type="term" value="F:single-stranded DNA exodeoxyribonuclease activity"/>
    <property type="evidence" value="ECO:0007669"/>
    <property type="project" value="TreeGrafter"/>
</dbReference>
<accession>A0A1I7VZ68</accession>
<reference evidence="2" key="1">
    <citation type="submission" date="2012-04" db="EMBL/GenBank/DDBJ databases">
        <title>The Genome Sequence of Loa loa.</title>
        <authorList>
            <consortium name="The Broad Institute Genome Sequencing Platform"/>
            <consortium name="Broad Institute Genome Sequencing Center for Infectious Disease"/>
            <person name="Nutman T.B."/>
            <person name="Fink D.L."/>
            <person name="Russ C."/>
            <person name="Young S."/>
            <person name="Zeng Q."/>
            <person name="Gargeya S."/>
            <person name="Alvarado L."/>
            <person name="Berlin A."/>
            <person name="Chapman S.B."/>
            <person name="Chen Z."/>
            <person name="Freedman E."/>
            <person name="Gellesch M."/>
            <person name="Goldberg J."/>
            <person name="Griggs A."/>
            <person name="Gujja S."/>
            <person name="Heilman E.R."/>
            <person name="Heiman D."/>
            <person name="Howarth C."/>
            <person name="Mehta T."/>
            <person name="Neiman D."/>
            <person name="Pearson M."/>
            <person name="Roberts A."/>
            <person name="Saif S."/>
            <person name="Shea T."/>
            <person name="Shenoy N."/>
            <person name="Sisk P."/>
            <person name="Stolte C."/>
            <person name="Sykes S."/>
            <person name="White J."/>
            <person name="Yandava C."/>
            <person name="Haas B."/>
            <person name="Henn M.R."/>
            <person name="Nusbaum C."/>
            <person name="Birren B."/>
        </authorList>
    </citation>
    <scope>NUCLEOTIDE SEQUENCE [LARGE SCALE GENOMIC DNA]</scope>
</reference>
<dbReference type="Proteomes" id="UP000095285">
    <property type="component" value="Unassembled WGS sequence"/>
</dbReference>
<dbReference type="GO" id="GO:0006264">
    <property type="term" value="P:mitochondrial DNA replication"/>
    <property type="evidence" value="ECO:0007669"/>
    <property type="project" value="TreeGrafter"/>
</dbReference>
<dbReference type="PANTHER" id="PTHR31340">
    <property type="entry name" value="MITOCHONDRIAL GENOME MAINTENANCE EXONUCLEASE 1"/>
    <property type="match status" value="1"/>
</dbReference>
<dbReference type="InterPro" id="IPR038726">
    <property type="entry name" value="PDDEXK_AddAB-type"/>
</dbReference>
<feature type="domain" description="PD-(D/E)XK endonuclease-like" evidence="1">
    <location>
        <begin position="87"/>
        <end position="267"/>
    </location>
</feature>
<evidence type="ECO:0000259" key="1">
    <source>
        <dbReference type="Pfam" id="PF12705"/>
    </source>
</evidence>
<dbReference type="AlphaFoldDB" id="A0A1I7VZ68"/>
<keyword evidence="2" id="KW-1185">Reference proteome</keyword>
<dbReference type="PANTHER" id="PTHR31340:SF3">
    <property type="entry name" value="MITOCHONDRIAL GENOME MAINTENANCE EXONUCLEASE 1"/>
    <property type="match status" value="1"/>
</dbReference>
<reference evidence="3" key="2">
    <citation type="submission" date="2016-11" db="UniProtKB">
        <authorList>
            <consortium name="WormBaseParasite"/>
        </authorList>
    </citation>
    <scope>IDENTIFICATION</scope>
</reference>
<proteinExistence type="predicted"/>
<dbReference type="WBParaSite" id="EN70_7896">
    <property type="protein sequence ID" value="EN70_7896"/>
    <property type="gene ID" value="EN70_7896"/>
</dbReference>
<dbReference type="STRING" id="7209.A0A1I7VZ68"/>
<evidence type="ECO:0000313" key="2">
    <source>
        <dbReference type="Proteomes" id="UP000095285"/>
    </source>
</evidence>
<dbReference type="Pfam" id="PF12705">
    <property type="entry name" value="PDDEXK_1"/>
    <property type="match status" value="1"/>
</dbReference>
<evidence type="ECO:0000313" key="3">
    <source>
        <dbReference type="WBParaSite" id="EN70_7896"/>
    </source>
</evidence>
<sequence length="378" mass="42971">MVAKVGAKTIHYGTVIMPSVVKDILGTLPTKEFLVSPPTVLSTQQKQKLSYLKTDQFLENIANVEDGRYPSVSAILGCTTSQRLLYQWQLKMIKQLGGIGAFKKYVRVRMQSGTQYHSCIQKILEELRKRGSFPDDVADQITSEVDSSVASYLTSVLPVLRTLGDKNMELERPTRHHGLCYSGRFDAAVTYKDALFLMDWKTASSGSSKDTCTGIEKMYNDPMQLAAYVGAVNSDPNFRMLPEIRFGAIVVAKENGSVADVVEMNSSHLEFTSKPAEKKKQSNQQKVVKGVRRVTTHNDNFNYWSVTVYWNKWLDCVWQFWTKMETFSAVNNVISFVWNNEEKYPKNKNTETKFKIFNTYNCSWETVFELAQLIPSLC</sequence>
<organism evidence="2 3">
    <name type="scientific">Loa loa</name>
    <name type="common">Eye worm</name>
    <name type="synonym">Filaria loa</name>
    <dbReference type="NCBI Taxonomy" id="7209"/>
    <lineage>
        <taxon>Eukaryota</taxon>
        <taxon>Metazoa</taxon>
        <taxon>Ecdysozoa</taxon>
        <taxon>Nematoda</taxon>
        <taxon>Chromadorea</taxon>
        <taxon>Rhabditida</taxon>
        <taxon>Spirurina</taxon>
        <taxon>Spiruromorpha</taxon>
        <taxon>Filarioidea</taxon>
        <taxon>Onchocercidae</taxon>
        <taxon>Loa</taxon>
    </lineage>
</organism>
<name>A0A1I7VZ68_LOALO</name>
<protein>
    <submittedName>
        <fullName evidence="3">PDDEXK_1 domain-containing protein</fullName>
    </submittedName>
</protein>
<dbReference type="eggNOG" id="ENOG502QVKE">
    <property type="taxonomic scope" value="Eukaryota"/>
</dbReference>
<dbReference type="GO" id="GO:0005739">
    <property type="term" value="C:mitochondrion"/>
    <property type="evidence" value="ECO:0007669"/>
    <property type="project" value="TreeGrafter"/>
</dbReference>